<keyword evidence="3" id="KW-1133">Transmembrane helix</keyword>
<dbReference type="GO" id="GO:0008080">
    <property type="term" value="F:N-acetyltransferase activity"/>
    <property type="evidence" value="ECO:0007669"/>
    <property type="project" value="InterPro"/>
</dbReference>
<dbReference type="OrthoDB" id="2317955at2759"/>
<feature type="domain" description="N-acetyltransferase" evidence="4">
    <location>
        <begin position="213"/>
        <end position="355"/>
    </location>
</feature>
<dbReference type="InterPro" id="IPR016181">
    <property type="entry name" value="Acyl_CoA_acyltransferase"/>
</dbReference>
<dbReference type="PANTHER" id="PTHR13947">
    <property type="entry name" value="GNAT FAMILY N-ACETYLTRANSFERASE"/>
    <property type="match status" value="1"/>
</dbReference>
<name>A0A8H7S5H1_9FUNG</name>
<evidence type="ECO:0000259" key="4">
    <source>
        <dbReference type="Pfam" id="PF00583"/>
    </source>
</evidence>
<keyword evidence="6" id="KW-1185">Reference proteome</keyword>
<dbReference type="EMBL" id="JAEPRB010000051">
    <property type="protein sequence ID" value="KAG2223949.1"/>
    <property type="molecule type" value="Genomic_DNA"/>
</dbReference>
<dbReference type="Gene3D" id="3.40.630.30">
    <property type="match status" value="1"/>
</dbReference>
<proteinExistence type="predicted"/>
<dbReference type="SUPFAM" id="SSF55729">
    <property type="entry name" value="Acyl-CoA N-acyltransferases (Nat)"/>
    <property type="match status" value="1"/>
</dbReference>
<sequence>MADSGTESGTSSPTATETNNPKLCIRTYRPTDREHVDYLFYSTYFALVPEGVKRKLLSPTVWVLWVGVYAYLLTIVPVLLHGMNMPSWVDIALRIFFTVSWALVGFSALFFYTDRFETVDRIEAIRRNDLSDPEIYYLNYNKYEKVITTSPEHTEDEAPRKQGESSSSLSTATTTTTKDNNDNDGDSDKKKKKKKKKRVTFDKDTKPATELVRELLPEDERTPSHFWILEADGVLCGIIGLACYNKPVIDSRPHMGPTWQRLGRWLCDRYGFSMPRMLEASVPTEPSIFEEATPPHTALLQRMTVKYQFQGCGLSSILINRAMIWANDHNIQTIHAVTNELQGTAADILQKRHGFKLVKKVRKGWFGQYEAHWTCNVNTWMEKNQQQQQQKQQ</sequence>
<dbReference type="CDD" id="cd04301">
    <property type="entry name" value="NAT_SF"/>
    <property type="match status" value="1"/>
</dbReference>
<comment type="caution">
    <text evidence="5">The sequence shown here is derived from an EMBL/GenBank/DDBJ whole genome shotgun (WGS) entry which is preliminary data.</text>
</comment>
<evidence type="ECO:0000313" key="6">
    <source>
        <dbReference type="Proteomes" id="UP000646827"/>
    </source>
</evidence>
<dbReference type="Proteomes" id="UP000646827">
    <property type="component" value="Unassembled WGS sequence"/>
</dbReference>
<feature type="region of interest" description="Disordered" evidence="2">
    <location>
        <begin position="150"/>
        <end position="201"/>
    </location>
</feature>
<dbReference type="InterPro" id="IPR050769">
    <property type="entry name" value="NAT_camello-type"/>
</dbReference>
<evidence type="ECO:0000256" key="3">
    <source>
        <dbReference type="SAM" id="Phobius"/>
    </source>
</evidence>
<dbReference type="AlphaFoldDB" id="A0A8H7S5H1"/>
<keyword evidence="1" id="KW-0808">Transferase</keyword>
<gene>
    <name evidence="5" type="ORF">INT45_013406</name>
</gene>
<feature type="transmembrane region" description="Helical" evidence="3">
    <location>
        <begin position="92"/>
        <end position="112"/>
    </location>
</feature>
<dbReference type="Pfam" id="PF00583">
    <property type="entry name" value="Acetyltransf_1"/>
    <property type="match status" value="1"/>
</dbReference>
<keyword evidence="3" id="KW-0472">Membrane</keyword>
<protein>
    <recommendedName>
        <fullName evidence="4">N-acetyltransferase domain-containing protein</fullName>
    </recommendedName>
</protein>
<keyword evidence="3" id="KW-0812">Transmembrane</keyword>
<feature type="transmembrane region" description="Helical" evidence="3">
    <location>
        <begin position="62"/>
        <end position="80"/>
    </location>
</feature>
<dbReference type="InterPro" id="IPR000182">
    <property type="entry name" value="GNAT_dom"/>
</dbReference>
<feature type="compositionally biased region" description="Basic and acidic residues" evidence="2">
    <location>
        <begin position="152"/>
        <end position="163"/>
    </location>
</feature>
<evidence type="ECO:0000256" key="2">
    <source>
        <dbReference type="SAM" id="MobiDB-lite"/>
    </source>
</evidence>
<reference evidence="5 6" key="1">
    <citation type="submission" date="2020-12" db="EMBL/GenBank/DDBJ databases">
        <title>Metabolic potential, ecology and presence of endohyphal bacteria is reflected in genomic diversity of Mucoromycotina.</title>
        <authorList>
            <person name="Muszewska A."/>
            <person name="Okrasinska A."/>
            <person name="Steczkiewicz K."/>
            <person name="Drgas O."/>
            <person name="Orlowska M."/>
            <person name="Perlinska-Lenart U."/>
            <person name="Aleksandrzak-Piekarczyk T."/>
            <person name="Szatraj K."/>
            <person name="Zielenkiewicz U."/>
            <person name="Pilsyk S."/>
            <person name="Malc E."/>
            <person name="Mieczkowski P."/>
            <person name="Kruszewska J.S."/>
            <person name="Biernat P."/>
            <person name="Pawlowska J."/>
        </authorList>
    </citation>
    <scope>NUCLEOTIDE SEQUENCE [LARGE SCALE GENOMIC DNA]</scope>
    <source>
        <strain evidence="5 6">CBS 142.35</strain>
    </source>
</reference>
<evidence type="ECO:0000256" key="1">
    <source>
        <dbReference type="ARBA" id="ARBA00022679"/>
    </source>
</evidence>
<dbReference type="PANTHER" id="PTHR13947:SF37">
    <property type="entry name" value="LD18367P"/>
    <property type="match status" value="1"/>
</dbReference>
<accession>A0A8H7S5H1</accession>
<organism evidence="5 6">
    <name type="scientific">Circinella minor</name>
    <dbReference type="NCBI Taxonomy" id="1195481"/>
    <lineage>
        <taxon>Eukaryota</taxon>
        <taxon>Fungi</taxon>
        <taxon>Fungi incertae sedis</taxon>
        <taxon>Mucoromycota</taxon>
        <taxon>Mucoromycotina</taxon>
        <taxon>Mucoromycetes</taxon>
        <taxon>Mucorales</taxon>
        <taxon>Lichtheimiaceae</taxon>
        <taxon>Circinella</taxon>
    </lineage>
</organism>
<evidence type="ECO:0000313" key="5">
    <source>
        <dbReference type="EMBL" id="KAG2223949.1"/>
    </source>
</evidence>